<dbReference type="GO" id="GO:0005737">
    <property type="term" value="C:cytoplasm"/>
    <property type="evidence" value="ECO:0007669"/>
    <property type="project" value="UniProtKB-ARBA"/>
</dbReference>
<dbReference type="GO" id="GO:0015935">
    <property type="term" value="C:small ribosomal subunit"/>
    <property type="evidence" value="ECO:0007669"/>
    <property type="project" value="TreeGrafter"/>
</dbReference>
<dbReference type="AlphaFoldDB" id="A0A9D1T1U9"/>
<reference evidence="4" key="2">
    <citation type="journal article" date="2021" name="PeerJ">
        <title>Extensive microbial diversity within the chicken gut microbiome revealed by metagenomics and culture.</title>
        <authorList>
            <person name="Gilroy R."/>
            <person name="Ravi A."/>
            <person name="Getino M."/>
            <person name="Pursley I."/>
            <person name="Horton D.L."/>
            <person name="Alikhan N.F."/>
            <person name="Baker D."/>
            <person name="Gharbi K."/>
            <person name="Hall N."/>
            <person name="Watson M."/>
            <person name="Adriaenssens E.M."/>
            <person name="Foster-Nyarko E."/>
            <person name="Jarju S."/>
            <person name="Secka A."/>
            <person name="Antonio M."/>
            <person name="Oren A."/>
            <person name="Chaudhuri R.R."/>
            <person name="La Ragione R."/>
            <person name="Hildebrand F."/>
            <person name="Pallen M.J."/>
        </authorList>
    </citation>
    <scope>NUCLEOTIDE SEQUENCE</scope>
    <source>
        <strain evidence="4">35461</strain>
    </source>
</reference>
<dbReference type="Proteomes" id="UP000886845">
    <property type="component" value="Unassembled WGS sequence"/>
</dbReference>
<evidence type="ECO:0000256" key="3">
    <source>
        <dbReference type="HAMAP-Rule" id="MF_00385"/>
    </source>
</evidence>
<dbReference type="Pfam" id="PF00886">
    <property type="entry name" value="Ribosomal_S16"/>
    <property type="match status" value="1"/>
</dbReference>
<keyword evidence="1 3" id="KW-0689">Ribosomal protein</keyword>
<keyword evidence="2 3" id="KW-0687">Ribonucleoprotein</keyword>
<evidence type="ECO:0000313" key="5">
    <source>
        <dbReference type="Proteomes" id="UP000886845"/>
    </source>
</evidence>
<name>A0A9D1T1U9_9BACT</name>
<protein>
    <recommendedName>
        <fullName evidence="3">Small ribosomal subunit protein bS16</fullName>
    </recommendedName>
</protein>
<dbReference type="Gene3D" id="3.30.1320.10">
    <property type="match status" value="1"/>
</dbReference>
<proteinExistence type="inferred from homology"/>
<evidence type="ECO:0000256" key="1">
    <source>
        <dbReference type="ARBA" id="ARBA00022980"/>
    </source>
</evidence>
<dbReference type="GO" id="GO:0006412">
    <property type="term" value="P:translation"/>
    <property type="evidence" value="ECO:0007669"/>
    <property type="project" value="UniProtKB-UniRule"/>
</dbReference>
<dbReference type="NCBIfam" id="TIGR00002">
    <property type="entry name" value="S16"/>
    <property type="match status" value="1"/>
</dbReference>
<dbReference type="InterPro" id="IPR023803">
    <property type="entry name" value="Ribosomal_bS16_dom_sf"/>
</dbReference>
<dbReference type="HAMAP" id="MF_00385">
    <property type="entry name" value="Ribosomal_bS16"/>
    <property type="match status" value="1"/>
</dbReference>
<dbReference type="PANTHER" id="PTHR12919:SF20">
    <property type="entry name" value="SMALL RIBOSOMAL SUBUNIT PROTEIN BS16M"/>
    <property type="match status" value="1"/>
</dbReference>
<evidence type="ECO:0000256" key="2">
    <source>
        <dbReference type="ARBA" id="ARBA00023274"/>
    </source>
</evidence>
<accession>A0A9D1T1U9</accession>
<dbReference type="SUPFAM" id="SSF54565">
    <property type="entry name" value="Ribosomal protein S16"/>
    <property type="match status" value="1"/>
</dbReference>
<dbReference type="InterPro" id="IPR000307">
    <property type="entry name" value="Ribosomal_bS16"/>
</dbReference>
<dbReference type="EMBL" id="DVOR01000048">
    <property type="protein sequence ID" value="HIV08770.1"/>
    <property type="molecule type" value="Genomic_DNA"/>
</dbReference>
<gene>
    <name evidence="3 4" type="primary">rpsP</name>
    <name evidence="4" type="ORF">IAC79_01475</name>
</gene>
<comment type="similarity">
    <text evidence="3">Belongs to the bacterial ribosomal protein bS16 family.</text>
</comment>
<organism evidence="4 5">
    <name type="scientific">Candidatus Spyradenecus faecavium</name>
    <dbReference type="NCBI Taxonomy" id="2840947"/>
    <lineage>
        <taxon>Bacteria</taxon>
        <taxon>Pseudomonadati</taxon>
        <taxon>Lentisphaerota</taxon>
        <taxon>Lentisphaeria</taxon>
        <taxon>Lentisphaerales</taxon>
        <taxon>Lentisphaeraceae</taxon>
        <taxon>Lentisphaeraceae incertae sedis</taxon>
        <taxon>Candidatus Spyradenecus</taxon>
    </lineage>
</organism>
<dbReference type="GO" id="GO:0003735">
    <property type="term" value="F:structural constituent of ribosome"/>
    <property type="evidence" value="ECO:0007669"/>
    <property type="project" value="InterPro"/>
</dbReference>
<sequence>MVKIRLRKTGCNRVATFRVVACDSRSPRDGKFLEILGWYDPRKTEDKFGLNLDRVAYWVSQGAQVSETVASLVKQAKKAAAAAPAEA</sequence>
<evidence type="ECO:0000313" key="4">
    <source>
        <dbReference type="EMBL" id="HIV08770.1"/>
    </source>
</evidence>
<dbReference type="PANTHER" id="PTHR12919">
    <property type="entry name" value="30S RIBOSOMAL PROTEIN S16"/>
    <property type="match status" value="1"/>
</dbReference>
<comment type="caution">
    <text evidence="4">The sequence shown here is derived from an EMBL/GenBank/DDBJ whole genome shotgun (WGS) entry which is preliminary data.</text>
</comment>
<reference evidence="4" key="1">
    <citation type="submission" date="2020-10" db="EMBL/GenBank/DDBJ databases">
        <authorList>
            <person name="Gilroy R."/>
        </authorList>
    </citation>
    <scope>NUCLEOTIDE SEQUENCE</scope>
    <source>
        <strain evidence="4">35461</strain>
    </source>
</reference>